<reference evidence="11 12" key="1">
    <citation type="submission" date="2020-08" db="EMBL/GenBank/DDBJ databases">
        <title>Genomic Encyclopedia of Type Strains, Phase IV (KMG-IV): sequencing the most valuable type-strain genomes for metagenomic binning, comparative biology and taxonomic classification.</title>
        <authorList>
            <person name="Goeker M."/>
        </authorList>
    </citation>
    <scope>NUCLEOTIDE SEQUENCE [LARGE SCALE GENOMIC DNA]</scope>
    <source>
        <strain evidence="11 12">DSM 21458</strain>
    </source>
</reference>
<dbReference type="Proteomes" id="UP000569951">
    <property type="component" value="Unassembled WGS sequence"/>
</dbReference>
<dbReference type="GO" id="GO:0004520">
    <property type="term" value="F:DNA endonuclease activity"/>
    <property type="evidence" value="ECO:0007669"/>
    <property type="project" value="InterPro"/>
</dbReference>
<evidence type="ECO:0000256" key="2">
    <source>
        <dbReference type="ARBA" id="ARBA00022723"/>
    </source>
</evidence>
<dbReference type="PANTHER" id="PTHR34353">
    <property type="entry name" value="CRISPR-ASSOCIATED ENDONUCLEASE CAS1 1"/>
    <property type="match status" value="1"/>
</dbReference>
<keyword evidence="12" id="KW-1185">Reference proteome</keyword>
<keyword evidence="3 10" id="KW-0255">Endonuclease</keyword>
<evidence type="ECO:0000256" key="9">
    <source>
        <dbReference type="ARBA" id="ARBA00038592"/>
    </source>
</evidence>
<evidence type="ECO:0000313" key="12">
    <source>
        <dbReference type="Proteomes" id="UP000569951"/>
    </source>
</evidence>
<keyword evidence="4 10" id="KW-0378">Hydrolase</keyword>
<dbReference type="GO" id="GO:0003677">
    <property type="term" value="F:DNA binding"/>
    <property type="evidence" value="ECO:0007669"/>
    <property type="project" value="UniProtKB-KW"/>
</dbReference>
<evidence type="ECO:0000313" key="11">
    <source>
        <dbReference type="EMBL" id="MBB6096616.1"/>
    </source>
</evidence>
<keyword evidence="6 10" id="KW-0051">Antiviral defense</keyword>
<dbReference type="HAMAP" id="MF_01470">
    <property type="entry name" value="Cas1"/>
    <property type="match status" value="1"/>
</dbReference>
<comment type="cofactor">
    <cofactor evidence="10">
        <name>Mg(2+)</name>
        <dbReference type="ChEBI" id="CHEBI:18420"/>
    </cofactor>
    <cofactor evidence="10">
        <name>Mn(2+)</name>
        <dbReference type="ChEBI" id="CHEBI:29035"/>
    </cofactor>
</comment>
<evidence type="ECO:0000256" key="5">
    <source>
        <dbReference type="ARBA" id="ARBA00022842"/>
    </source>
</evidence>
<keyword evidence="1 10" id="KW-0540">Nuclease</keyword>
<evidence type="ECO:0000256" key="7">
    <source>
        <dbReference type="ARBA" id="ARBA00023125"/>
    </source>
</evidence>
<dbReference type="NCBIfam" id="TIGR00287">
    <property type="entry name" value="cas1"/>
    <property type="match status" value="1"/>
</dbReference>
<dbReference type="EC" id="3.1.-.-" evidence="10"/>
<dbReference type="InterPro" id="IPR019856">
    <property type="entry name" value="CRISPR-assoc_Cas1_DVULG"/>
</dbReference>
<dbReference type="EMBL" id="JACHHG010000001">
    <property type="protein sequence ID" value="MBB6096616.1"/>
    <property type="molecule type" value="Genomic_DNA"/>
</dbReference>
<dbReference type="GO" id="GO:0051607">
    <property type="term" value="P:defense response to virus"/>
    <property type="evidence" value="ECO:0007669"/>
    <property type="project" value="UniProtKB-UniRule"/>
</dbReference>
<proteinExistence type="inferred from homology"/>
<keyword evidence="7 10" id="KW-0238">DNA-binding</keyword>
<comment type="subunit">
    <text evidence="9 10">Homodimer, forms a heterotetramer with a Cas2 homodimer.</text>
</comment>
<comment type="similarity">
    <text evidence="10">Belongs to the CRISPR-associated endonuclease Cas1 family.</text>
</comment>
<evidence type="ECO:0000256" key="10">
    <source>
        <dbReference type="HAMAP-Rule" id="MF_01470"/>
    </source>
</evidence>
<dbReference type="CDD" id="cd09721">
    <property type="entry name" value="Cas1_I-C"/>
    <property type="match status" value="1"/>
</dbReference>
<dbReference type="PANTHER" id="PTHR34353:SF2">
    <property type="entry name" value="CRISPR-ASSOCIATED ENDONUCLEASE CAS1 1"/>
    <property type="match status" value="1"/>
</dbReference>
<keyword evidence="5 10" id="KW-0460">Magnesium</keyword>
<name>A0A841HUM1_9DEIO</name>
<keyword evidence="8 10" id="KW-0464">Manganese</keyword>
<dbReference type="GO" id="GO:0043571">
    <property type="term" value="P:maintenance of CRISPR repeat elements"/>
    <property type="evidence" value="ECO:0007669"/>
    <property type="project" value="UniProtKB-UniRule"/>
</dbReference>
<dbReference type="RefSeq" id="WP_183983275.1">
    <property type="nucleotide sequence ID" value="NZ_JACHHG010000001.1"/>
</dbReference>
<dbReference type="Gene3D" id="1.20.120.920">
    <property type="entry name" value="CRISPR-associated endonuclease Cas1, C-terminal domain"/>
    <property type="match status" value="1"/>
</dbReference>
<dbReference type="NCBIfam" id="TIGR03640">
    <property type="entry name" value="cas1_DVULG"/>
    <property type="match status" value="1"/>
</dbReference>
<evidence type="ECO:0000256" key="1">
    <source>
        <dbReference type="ARBA" id="ARBA00022722"/>
    </source>
</evidence>
<feature type="binding site" evidence="10">
    <location>
        <position position="251"/>
    </location>
    <ligand>
        <name>Mn(2+)</name>
        <dbReference type="ChEBI" id="CHEBI:29035"/>
    </ligand>
</feature>
<dbReference type="GO" id="GO:0046872">
    <property type="term" value="F:metal ion binding"/>
    <property type="evidence" value="ECO:0007669"/>
    <property type="project" value="UniProtKB-UniRule"/>
</dbReference>
<evidence type="ECO:0000256" key="6">
    <source>
        <dbReference type="ARBA" id="ARBA00023118"/>
    </source>
</evidence>
<evidence type="ECO:0000256" key="3">
    <source>
        <dbReference type="ARBA" id="ARBA00022759"/>
    </source>
</evidence>
<comment type="caution">
    <text evidence="11">The sequence shown here is derived from an EMBL/GenBank/DDBJ whole genome shotgun (WGS) entry which is preliminary data.</text>
</comment>
<feature type="binding site" evidence="10">
    <location>
        <position position="168"/>
    </location>
    <ligand>
        <name>Mn(2+)</name>
        <dbReference type="ChEBI" id="CHEBI:29035"/>
    </ligand>
</feature>
<evidence type="ECO:0000256" key="8">
    <source>
        <dbReference type="ARBA" id="ARBA00023211"/>
    </source>
</evidence>
<protein>
    <recommendedName>
        <fullName evidence="10">CRISPR-associated endonuclease Cas1</fullName>
        <ecNumber evidence="10">3.1.-.-</ecNumber>
    </recommendedName>
</protein>
<dbReference type="Pfam" id="PF01867">
    <property type="entry name" value="Cas_Cas1"/>
    <property type="match status" value="1"/>
</dbReference>
<accession>A0A841HUM1</accession>
<keyword evidence="2 10" id="KW-0479">Metal-binding</keyword>
<dbReference type="InterPro" id="IPR042206">
    <property type="entry name" value="CRISPR-assoc_Cas1_C"/>
</dbReference>
<dbReference type="InterPro" id="IPR002729">
    <property type="entry name" value="CRISPR-assoc_Cas1"/>
</dbReference>
<gene>
    <name evidence="10" type="primary">cas1</name>
    <name evidence="11" type="ORF">HNR42_000028</name>
</gene>
<comment type="function">
    <text evidence="10">CRISPR (clustered regularly interspaced short palindromic repeat), is an adaptive immune system that provides protection against mobile genetic elements (viruses, transposable elements and conjugative plasmids). CRISPR clusters contain spacers, sequences complementary to antecedent mobile elements, and target invading nucleic acids. CRISPR clusters are transcribed and processed into CRISPR RNA (crRNA). Acts as a dsDNA endonuclease. Involved in the integration of spacer DNA into the CRISPR cassette.</text>
</comment>
<feature type="binding site" evidence="10">
    <location>
        <position position="236"/>
    </location>
    <ligand>
        <name>Mn(2+)</name>
        <dbReference type="ChEBI" id="CHEBI:29035"/>
    </ligand>
</feature>
<dbReference type="AlphaFoldDB" id="A0A841HUM1"/>
<organism evidence="11 12">
    <name type="scientific">Deinobacterium chartae</name>
    <dbReference type="NCBI Taxonomy" id="521158"/>
    <lineage>
        <taxon>Bacteria</taxon>
        <taxon>Thermotogati</taxon>
        <taxon>Deinococcota</taxon>
        <taxon>Deinococci</taxon>
        <taxon>Deinococcales</taxon>
        <taxon>Deinococcaceae</taxon>
        <taxon>Deinobacterium</taxon>
    </lineage>
</organism>
<dbReference type="InterPro" id="IPR050646">
    <property type="entry name" value="Cas1"/>
</dbReference>
<sequence>MRHLHNTLYVQTQGTYLHLDHDTIRIDHEGRKIFSIPLHHLEGIVIFGNVLLSPFLIHRCAEEGRAIVWLTRSGRFKARVHPPVSGNVLLRHAQHHALADPERRMQLARRFVAAKIRNTRFTVMRSARDAPDPTDQAALQRTARELARALGQLEHLSNQDLDAVRGIEGEAARTYFASFTHMIRSNRPTFALDGRHKRPPRDPANALLSFLYTLLASDCQSALEAVGLDPQMGCLHALRPGRASLALDLLEEFRAPVADRLALTLINRAQLQHRHFDHHPGGTVYLNEEGRKIVLTAYQKRKQEEVRHTLLREPLPVGLLPLTQARVLARYLRGEMPHYPPYVAQ</sequence>
<dbReference type="InterPro" id="IPR042211">
    <property type="entry name" value="CRISPR-assoc_Cas1_N"/>
</dbReference>
<dbReference type="Gene3D" id="3.100.10.20">
    <property type="entry name" value="CRISPR-associated endonuclease Cas1, N-terminal domain"/>
    <property type="match status" value="1"/>
</dbReference>
<evidence type="ECO:0000256" key="4">
    <source>
        <dbReference type="ARBA" id="ARBA00022801"/>
    </source>
</evidence>
<dbReference type="GO" id="GO:0016787">
    <property type="term" value="F:hydrolase activity"/>
    <property type="evidence" value="ECO:0007669"/>
    <property type="project" value="UniProtKB-KW"/>
</dbReference>